<evidence type="ECO:0000256" key="5">
    <source>
        <dbReference type="SAM" id="Phobius"/>
    </source>
</evidence>
<dbReference type="GO" id="GO:0016020">
    <property type="term" value="C:membrane"/>
    <property type="evidence" value="ECO:0007669"/>
    <property type="project" value="UniProtKB-SubCell"/>
</dbReference>
<evidence type="ECO:0000256" key="1">
    <source>
        <dbReference type="ARBA" id="ARBA00004141"/>
    </source>
</evidence>
<name>A0A081XHU9_STRTO</name>
<keyword evidence="4 5" id="KW-0472">Membrane</keyword>
<dbReference type="Proteomes" id="UP000028341">
    <property type="component" value="Unassembled WGS sequence"/>
</dbReference>
<evidence type="ECO:0000256" key="3">
    <source>
        <dbReference type="ARBA" id="ARBA00022989"/>
    </source>
</evidence>
<feature type="transmembrane region" description="Helical" evidence="5">
    <location>
        <begin position="96"/>
        <end position="115"/>
    </location>
</feature>
<keyword evidence="3 5" id="KW-1133">Transmembrane helix</keyword>
<protein>
    <recommendedName>
        <fullName evidence="8">DoxX family protein</fullName>
    </recommendedName>
</protein>
<accession>A0A081XHU9</accession>
<comment type="caution">
    <text evidence="6">The sequence shown here is derived from an EMBL/GenBank/DDBJ whole genome shotgun (WGS) entry which is preliminary data.</text>
</comment>
<evidence type="ECO:0000313" key="7">
    <source>
        <dbReference type="Proteomes" id="UP000028341"/>
    </source>
</evidence>
<evidence type="ECO:0000313" key="6">
    <source>
        <dbReference type="EMBL" id="KES03122.1"/>
    </source>
</evidence>
<comment type="subcellular location">
    <subcellularLocation>
        <location evidence="1">Membrane</location>
        <topology evidence="1">Multi-pass membrane protein</topology>
    </subcellularLocation>
</comment>
<dbReference type="RefSeq" id="WP_037940950.1">
    <property type="nucleotide sequence ID" value="NZ_JBFADL010000119.1"/>
</dbReference>
<dbReference type="EMBL" id="JFCB01000051">
    <property type="protein sequence ID" value="KES03122.1"/>
    <property type="molecule type" value="Genomic_DNA"/>
</dbReference>
<sequence length="119" mass="11982">MSIALTAVAAVCGAFFLVSGLGHIVVRGMPRTPAAACGFSPAACRGIGVLELLGGAGLSSAYFVTASAVVAAGGLFLLTAAAFTYHDSHEQRGLRLWAPLVTATIMLCLFVGLPLSSVS</sequence>
<dbReference type="AlphaFoldDB" id="A0A081XHU9"/>
<keyword evidence="2 5" id="KW-0812">Transmembrane</keyword>
<evidence type="ECO:0000256" key="4">
    <source>
        <dbReference type="ARBA" id="ARBA00023136"/>
    </source>
</evidence>
<dbReference type="Pfam" id="PF13564">
    <property type="entry name" value="DoxX_2"/>
    <property type="match status" value="1"/>
</dbReference>
<dbReference type="InterPro" id="IPR032808">
    <property type="entry name" value="DoxX"/>
</dbReference>
<feature type="transmembrane region" description="Helical" evidence="5">
    <location>
        <begin position="60"/>
        <end position="84"/>
    </location>
</feature>
<reference evidence="6 7" key="1">
    <citation type="submission" date="2014-02" db="EMBL/GenBank/DDBJ databases">
        <title>The genome announcement of Streptomyces toyocaensis NRRL15009.</title>
        <authorList>
            <person name="Hong H.-J."/>
            <person name="Kwun M.J."/>
        </authorList>
    </citation>
    <scope>NUCLEOTIDE SEQUENCE [LARGE SCALE GENOMIC DNA]</scope>
    <source>
        <strain evidence="6 7">NRRL 15009</strain>
    </source>
</reference>
<keyword evidence="7" id="KW-1185">Reference proteome</keyword>
<gene>
    <name evidence="6" type="ORF">BU52_32230</name>
</gene>
<evidence type="ECO:0000256" key="2">
    <source>
        <dbReference type="ARBA" id="ARBA00022692"/>
    </source>
</evidence>
<evidence type="ECO:0008006" key="8">
    <source>
        <dbReference type="Google" id="ProtNLM"/>
    </source>
</evidence>
<proteinExistence type="predicted"/>
<organism evidence="6 7">
    <name type="scientific">Streptomyces toyocaensis</name>
    <dbReference type="NCBI Taxonomy" id="55952"/>
    <lineage>
        <taxon>Bacteria</taxon>
        <taxon>Bacillati</taxon>
        <taxon>Actinomycetota</taxon>
        <taxon>Actinomycetes</taxon>
        <taxon>Kitasatosporales</taxon>
        <taxon>Streptomycetaceae</taxon>
        <taxon>Streptomyces</taxon>
    </lineage>
</organism>
<dbReference type="OrthoDB" id="9892274at2"/>